<evidence type="ECO:0000313" key="1">
    <source>
        <dbReference type="EMBL" id="SDG40849.1"/>
    </source>
</evidence>
<evidence type="ECO:0000313" key="2">
    <source>
        <dbReference type="Proteomes" id="UP000183404"/>
    </source>
</evidence>
<organism evidence="1 2">
    <name type="scientific">Thermoanaerobacter thermohydrosulfuricus</name>
    <name type="common">Clostridium thermohydrosulfuricum</name>
    <dbReference type="NCBI Taxonomy" id="1516"/>
    <lineage>
        <taxon>Bacteria</taxon>
        <taxon>Bacillati</taxon>
        <taxon>Bacillota</taxon>
        <taxon>Clostridia</taxon>
        <taxon>Thermoanaerobacterales</taxon>
        <taxon>Thermoanaerobacteraceae</taxon>
        <taxon>Thermoanaerobacter</taxon>
    </lineage>
</organism>
<dbReference type="AlphaFoldDB" id="A0A1I2CE39"/>
<dbReference type="CDD" id="cd10912">
    <property type="entry name" value="PIN_YacP-like"/>
    <property type="match status" value="1"/>
</dbReference>
<gene>
    <name evidence="1" type="ORF">SAMN04244560_02304</name>
</gene>
<dbReference type="InterPro" id="IPR010298">
    <property type="entry name" value="YacP-like"/>
</dbReference>
<proteinExistence type="predicted"/>
<dbReference type="EMBL" id="FNBS01000071">
    <property type="protein sequence ID" value="SDG40849.1"/>
    <property type="molecule type" value="Genomic_DNA"/>
</dbReference>
<name>A0A1I2CE39_THETY</name>
<dbReference type="PANTHER" id="PTHR34547:SF1">
    <property type="entry name" value="YACP-LIKE NYN DOMAIN PROTEIN"/>
    <property type="match status" value="1"/>
</dbReference>
<protein>
    <recommendedName>
        <fullName evidence="3">NYN domain-containing protein</fullName>
    </recommendedName>
</protein>
<sequence length="168" mass="19549">MSLYMLVDGYNVINNWQILKEEAQKNLEDARDKLIDMLADFKGYSGINIILVFDAMYVKGSLEKHEEINGIEVVYTKEGESADHFIELKVVELAKKEQVVVVSSDWTVQQVVLAHGAIRMSAKELYEEMNRYIERHKKSYVNTVYKDNLEERLDNEIVKKLRKMAENS</sequence>
<dbReference type="PANTHER" id="PTHR34547">
    <property type="entry name" value="YACP-LIKE NYN DOMAIN PROTEIN"/>
    <property type="match status" value="1"/>
</dbReference>
<evidence type="ECO:0008006" key="3">
    <source>
        <dbReference type="Google" id="ProtNLM"/>
    </source>
</evidence>
<dbReference type="RefSeq" id="WP_003870681.1">
    <property type="nucleotide sequence ID" value="NZ_FNBS01000071.1"/>
</dbReference>
<reference evidence="1 2" key="1">
    <citation type="submission" date="2016-10" db="EMBL/GenBank/DDBJ databases">
        <authorList>
            <person name="de Groot N.N."/>
        </authorList>
    </citation>
    <scope>NUCLEOTIDE SEQUENCE [LARGE SCALE GENOMIC DNA]</scope>
    <source>
        <strain evidence="1 2">DSM 569</strain>
    </source>
</reference>
<accession>A0A1I2CE39</accession>
<dbReference type="Proteomes" id="UP000183404">
    <property type="component" value="Unassembled WGS sequence"/>
</dbReference>
<dbReference type="Pfam" id="PF05991">
    <property type="entry name" value="NYN_YacP"/>
    <property type="match status" value="1"/>
</dbReference>